<gene>
    <name evidence="1" type="ORF">AEK19_MT0906</name>
</gene>
<keyword evidence="1" id="KW-0496">Mitochondrion</keyword>
<proteinExistence type="predicted"/>
<sequence>MLLQKYSLPCFAMHSIRMRWDSKNFIPPAPILFHCPTADTYHEDSSHIEWSDEKLLFIEGPLSGSLSPSHAIYSYGSLSCVCPISSHDNLALE</sequence>
<evidence type="ECO:0000313" key="1">
    <source>
        <dbReference type="EMBL" id="ART31135.1"/>
    </source>
</evidence>
<protein>
    <submittedName>
        <fullName evidence="1">Uncharacterized protein</fullName>
    </submittedName>
</protein>
<dbReference type="EMBL" id="KY774314">
    <property type="protein sequence ID" value="ART31135.1"/>
    <property type="molecule type" value="Genomic_DNA"/>
</dbReference>
<geneLocation type="mitochondrion" evidence="1"/>
<dbReference type="AlphaFoldDB" id="A0A1Y0B108"/>
<reference evidence="1" key="1">
    <citation type="submission" date="2017-03" db="EMBL/GenBank/DDBJ databases">
        <title>The mitochondrial genome of the carnivorous plant Utricularia reniformis (Lentibulariaceae): structure, comparative analysis and evolutionary landmarks.</title>
        <authorList>
            <person name="Silva S.R."/>
            <person name="Alvarenga D.O."/>
            <person name="Michael T.P."/>
            <person name="Miranda V.F.O."/>
            <person name="Varani A.M."/>
        </authorList>
    </citation>
    <scope>NUCLEOTIDE SEQUENCE</scope>
</reference>
<organism evidence="1">
    <name type="scientific">Utricularia reniformis</name>
    <dbReference type="NCBI Taxonomy" id="192314"/>
    <lineage>
        <taxon>Eukaryota</taxon>
        <taxon>Viridiplantae</taxon>
        <taxon>Streptophyta</taxon>
        <taxon>Embryophyta</taxon>
        <taxon>Tracheophyta</taxon>
        <taxon>Spermatophyta</taxon>
        <taxon>Magnoliopsida</taxon>
        <taxon>eudicotyledons</taxon>
        <taxon>Gunneridae</taxon>
        <taxon>Pentapetalae</taxon>
        <taxon>asterids</taxon>
        <taxon>lamiids</taxon>
        <taxon>Lamiales</taxon>
        <taxon>Lentibulariaceae</taxon>
        <taxon>Utricularia</taxon>
    </lineage>
</organism>
<accession>A0A1Y0B108</accession>
<name>A0A1Y0B108_9LAMI</name>